<gene>
    <name evidence="7" type="ORF">PACLA_8A059048</name>
</gene>
<protein>
    <submittedName>
        <fullName evidence="7">Uncharacterized protein</fullName>
    </submittedName>
</protein>
<evidence type="ECO:0000256" key="3">
    <source>
        <dbReference type="ARBA" id="ARBA00022448"/>
    </source>
</evidence>
<dbReference type="OrthoDB" id="264057at2759"/>
<comment type="caution">
    <text evidence="7">The sequence shown here is derived from an EMBL/GenBank/DDBJ whole genome shotgun (WGS) entry which is preliminary data.</text>
</comment>
<dbReference type="PANTHER" id="PTHR31326">
    <property type="entry name" value="PROTEIN CLT2, CHLOROPLASTIC"/>
    <property type="match status" value="1"/>
</dbReference>
<evidence type="ECO:0000256" key="5">
    <source>
        <dbReference type="ARBA" id="ARBA00022989"/>
    </source>
</evidence>
<dbReference type="GO" id="GO:0016020">
    <property type="term" value="C:membrane"/>
    <property type="evidence" value="ECO:0007669"/>
    <property type="project" value="UniProtKB-SubCell"/>
</dbReference>
<dbReference type="InterPro" id="IPR013936">
    <property type="entry name" value="CRT-like"/>
</dbReference>
<dbReference type="EMBL" id="CACRXK020007080">
    <property type="protein sequence ID" value="CAB4011238.1"/>
    <property type="molecule type" value="Genomic_DNA"/>
</dbReference>
<name>A0A7D9IJV8_PARCT</name>
<keyword evidence="8" id="KW-1185">Reference proteome</keyword>
<sequence>MMFYLFWMHFYQLLTALCLFWADFIPAFGYTDNIQHFWGNWSFGFKCFFGGAGCDSKCGVRGTMFIVMYAMGYVGTVNLARFSEGATFVAIVNAAVTPLGFLFWTMFRESPFGFHPAVDITTWFSIGGLVPMVPAIFLYTMLELHERLEECIASDTPEHPAVTPLL</sequence>
<keyword evidence="4" id="KW-0812">Transmembrane</keyword>
<evidence type="ECO:0000256" key="1">
    <source>
        <dbReference type="ARBA" id="ARBA00004141"/>
    </source>
</evidence>
<comment type="similarity">
    <text evidence="2">Belongs to the CRT-like transporter family.</text>
</comment>
<organism evidence="7 8">
    <name type="scientific">Paramuricea clavata</name>
    <name type="common">Red gorgonian</name>
    <name type="synonym">Violescent sea-whip</name>
    <dbReference type="NCBI Taxonomy" id="317549"/>
    <lineage>
        <taxon>Eukaryota</taxon>
        <taxon>Metazoa</taxon>
        <taxon>Cnidaria</taxon>
        <taxon>Anthozoa</taxon>
        <taxon>Octocorallia</taxon>
        <taxon>Malacalcyonacea</taxon>
        <taxon>Plexauridae</taxon>
        <taxon>Paramuricea</taxon>
    </lineage>
</organism>
<accession>A0A7D9IJV8</accession>
<keyword evidence="5" id="KW-1133">Transmembrane helix</keyword>
<feature type="non-terminal residue" evidence="7">
    <location>
        <position position="1"/>
    </location>
</feature>
<reference evidence="7" key="1">
    <citation type="submission" date="2020-04" db="EMBL/GenBank/DDBJ databases">
        <authorList>
            <person name="Alioto T."/>
            <person name="Alioto T."/>
            <person name="Gomez Garrido J."/>
        </authorList>
    </citation>
    <scope>NUCLEOTIDE SEQUENCE</scope>
    <source>
        <strain evidence="7">A484AB</strain>
    </source>
</reference>
<proteinExistence type="inferred from homology"/>
<evidence type="ECO:0000313" key="8">
    <source>
        <dbReference type="Proteomes" id="UP001152795"/>
    </source>
</evidence>
<dbReference type="AlphaFoldDB" id="A0A7D9IJV8"/>
<comment type="subcellular location">
    <subcellularLocation>
        <location evidence="1">Membrane</location>
        <topology evidence="1">Multi-pass membrane protein</topology>
    </subcellularLocation>
</comment>
<dbReference type="PANTHER" id="PTHR31326:SF1">
    <property type="entry name" value="PROTEIN CLT2, CHLOROPLASTIC"/>
    <property type="match status" value="1"/>
</dbReference>
<evidence type="ECO:0000256" key="4">
    <source>
        <dbReference type="ARBA" id="ARBA00022692"/>
    </source>
</evidence>
<evidence type="ECO:0000256" key="6">
    <source>
        <dbReference type="ARBA" id="ARBA00023136"/>
    </source>
</evidence>
<keyword evidence="6" id="KW-0472">Membrane</keyword>
<dbReference type="Proteomes" id="UP001152795">
    <property type="component" value="Unassembled WGS sequence"/>
</dbReference>
<keyword evidence="3" id="KW-0813">Transport</keyword>
<evidence type="ECO:0000313" key="7">
    <source>
        <dbReference type="EMBL" id="CAB4011238.1"/>
    </source>
</evidence>
<evidence type="ECO:0000256" key="2">
    <source>
        <dbReference type="ARBA" id="ARBA00006690"/>
    </source>
</evidence>